<feature type="region of interest" description="Disordered" evidence="1">
    <location>
        <begin position="899"/>
        <end position="919"/>
    </location>
</feature>
<proteinExistence type="predicted"/>
<accession>A0A226CV98</accession>
<reference evidence="2 3" key="1">
    <citation type="submission" date="2015-12" db="EMBL/GenBank/DDBJ databases">
        <title>The genome of Folsomia candida.</title>
        <authorList>
            <person name="Faddeeva A."/>
            <person name="Derks M.F."/>
            <person name="Anvar Y."/>
            <person name="Smit S."/>
            <person name="Van Straalen N."/>
            <person name="Roelofs D."/>
        </authorList>
    </citation>
    <scope>NUCLEOTIDE SEQUENCE [LARGE SCALE GENOMIC DNA]</scope>
    <source>
        <strain evidence="2 3">VU population</strain>
        <tissue evidence="2">Whole body</tissue>
    </source>
</reference>
<comment type="caution">
    <text evidence="2">The sequence shown here is derived from an EMBL/GenBank/DDBJ whole genome shotgun (WGS) entry which is preliminary data.</text>
</comment>
<dbReference type="EMBL" id="LNIX01000079">
    <property type="protein sequence ID" value="OXA36680.1"/>
    <property type="molecule type" value="Genomic_DNA"/>
</dbReference>
<keyword evidence="3" id="KW-1185">Reference proteome</keyword>
<organism evidence="2 3">
    <name type="scientific">Folsomia candida</name>
    <name type="common">Springtail</name>
    <dbReference type="NCBI Taxonomy" id="158441"/>
    <lineage>
        <taxon>Eukaryota</taxon>
        <taxon>Metazoa</taxon>
        <taxon>Ecdysozoa</taxon>
        <taxon>Arthropoda</taxon>
        <taxon>Hexapoda</taxon>
        <taxon>Collembola</taxon>
        <taxon>Entomobryomorpha</taxon>
        <taxon>Isotomoidea</taxon>
        <taxon>Isotomidae</taxon>
        <taxon>Proisotominae</taxon>
        <taxon>Folsomia</taxon>
    </lineage>
</organism>
<protein>
    <submittedName>
        <fullName evidence="2">Uncharacterized protein</fullName>
    </submittedName>
</protein>
<dbReference type="Proteomes" id="UP000198287">
    <property type="component" value="Unassembled WGS sequence"/>
</dbReference>
<sequence length="1003" mass="112670">MKFLPHLGIFAAQILTFFQVAFVLGNIDAPGQHLSIRNVALLWKLSTASVPYLDFNVSLNEINTTLHIFMFKMSKPPVLEENEIDTSCLKYGPSAHTDLTPTHLISLVKVCCIKLFYRDEIRLNLDDPPEIDLADPDELVLTAIDELPRKVGGVLGIRDVIRRDIGIGNHDERYLPLFTMMVDYEDYTGATQTSKVCFPISTRLEFLIENELEPEIWDCRPMCVYTDVAEFSNFRFDDADDSDLIENVWDCLRQRVLDDPVAWLEDLKVMAELKGLVSPTELTVNDVQLEWRPCEKGSNYLDMVVQVEEFGNEGDKIRRKMRIHAAIIELGVPLRNPDLEYPTCLFMFDDDDQSKLTPILITVTKMCYTIMRDKELGGDLGGVPIAVMANLTNEGYKTSGKIETSISLNDPGNRMTEVLNALRRKPGKVTRVKDLFTLYIPNQVSGEDEPILKYTVDYEDYEGYTTIIKMKILLPLGILVVQILTFFQVSFVLGNIDANRPKDLTIRNVALLWKLSTTSVPYLDLYVGLNEINVTLHVVMFETSKRPVLEGNEIDTSTSCLSYGPVFHTDLTPTNLLHLAKLCYVRTLTPVGNYGDEGLSDDLYGEIDLADPDELVAKAVDELPRKVGGVLGIRDIINIGIGTHDERYLPFFTLMVDYEDYTGTTQTSKVCLLLSTTLDFLFENELESEIWDCRPLCVYSDVAGFSNFRFDDANDSDLIEDVWNCLRGKMLDDPVGWLEDVKTLESLKRPDVLQENYGDETVPPSSELTINEVQLEWRSCEKGANYLNMVVQVEVFGGQGDDVKRKMSIHAAIIELGVPLKSSDLEQEMHVQEIFAIWRRSLSTIAAGSGFLHLAFLKGTTATRNHFFAVISCKSDILRPPASAYSGLRLATRTPASAYSGLQKKSRTPASGGRSTYSKPGILLSMRSEILRTPASVLRPPAGHVYSGLRVLRPPAGHVYSGLRVLRPPEKAAYSGLRRPGYVLQARSTPIYAVYWASNTQNR</sequence>
<name>A0A226CV98_FOLCA</name>
<evidence type="ECO:0000256" key="1">
    <source>
        <dbReference type="SAM" id="MobiDB-lite"/>
    </source>
</evidence>
<dbReference type="AlphaFoldDB" id="A0A226CV98"/>
<evidence type="ECO:0000313" key="3">
    <source>
        <dbReference type="Proteomes" id="UP000198287"/>
    </source>
</evidence>
<evidence type="ECO:0000313" key="2">
    <source>
        <dbReference type="EMBL" id="OXA36680.1"/>
    </source>
</evidence>
<gene>
    <name evidence="2" type="ORF">Fcan01_28551</name>
</gene>